<feature type="compositionally biased region" description="Low complexity" evidence="1">
    <location>
        <begin position="417"/>
        <end position="436"/>
    </location>
</feature>
<feature type="domain" description="PSP1 C-terminal" evidence="2">
    <location>
        <begin position="675"/>
        <end position="760"/>
    </location>
</feature>
<feature type="compositionally biased region" description="Polar residues" evidence="1">
    <location>
        <begin position="241"/>
        <end position="250"/>
    </location>
</feature>
<reference evidence="4" key="1">
    <citation type="submission" date="2014-09" db="EMBL/GenBank/DDBJ databases">
        <authorList>
            <person name="Sharma Rahul"/>
            <person name="Thines Marco"/>
        </authorList>
    </citation>
    <scope>NUCLEOTIDE SEQUENCE [LARGE SCALE GENOMIC DNA]</scope>
</reference>
<feature type="region of interest" description="Disordered" evidence="1">
    <location>
        <begin position="103"/>
        <end position="228"/>
    </location>
</feature>
<name>A0A0P1BES0_9BASI</name>
<feature type="compositionally biased region" description="Polar residues" evidence="1">
    <location>
        <begin position="378"/>
        <end position="390"/>
    </location>
</feature>
<feature type="compositionally biased region" description="Polar residues" evidence="1">
    <location>
        <begin position="180"/>
        <end position="190"/>
    </location>
</feature>
<dbReference type="PANTHER" id="PTHR43830:SF3">
    <property type="entry name" value="PROTEIN PSP1"/>
    <property type="match status" value="1"/>
</dbReference>
<accession>A0A0P1BES0</accession>
<dbReference type="Pfam" id="PF04468">
    <property type="entry name" value="PSP1"/>
    <property type="match status" value="1"/>
</dbReference>
<keyword evidence="4" id="KW-1185">Reference proteome</keyword>
<dbReference type="AlphaFoldDB" id="A0A0P1BES0"/>
<dbReference type="InterPro" id="IPR007557">
    <property type="entry name" value="PSP1_C"/>
</dbReference>
<evidence type="ECO:0000313" key="3">
    <source>
        <dbReference type="EMBL" id="CEH14125.1"/>
    </source>
</evidence>
<proteinExistence type="predicted"/>
<feature type="compositionally biased region" description="Polar residues" evidence="1">
    <location>
        <begin position="455"/>
        <end position="472"/>
    </location>
</feature>
<feature type="region of interest" description="Disordered" evidence="1">
    <location>
        <begin position="241"/>
        <end position="269"/>
    </location>
</feature>
<organism evidence="3 4">
    <name type="scientific">Ceraceosorus bombacis</name>
    <dbReference type="NCBI Taxonomy" id="401625"/>
    <lineage>
        <taxon>Eukaryota</taxon>
        <taxon>Fungi</taxon>
        <taxon>Dikarya</taxon>
        <taxon>Basidiomycota</taxon>
        <taxon>Ustilaginomycotina</taxon>
        <taxon>Exobasidiomycetes</taxon>
        <taxon>Ceraceosorales</taxon>
        <taxon>Ceraceosoraceae</taxon>
        <taxon>Ceraceosorus</taxon>
    </lineage>
</organism>
<dbReference type="NCBIfam" id="NF041131">
    <property type="entry name" value="RicT_YaaT_fam"/>
    <property type="match status" value="1"/>
</dbReference>
<dbReference type="PROSITE" id="PS51411">
    <property type="entry name" value="PSP1_C"/>
    <property type="match status" value="1"/>
</dbReference>
<feature type="compositionally biased region" description="Low complexity" evidence="1">
    <location>
        <begin position="158"/>
        <end position="168"/>
    </location>
</feature>
<evidence type="ECO:0000313" key="4">
    <source>
        <dbReference type="Proteomes" id="UP000054845"/>
    </source>
</evidence>
<sequence>MSDLDAFVRPSVGQRTESVSFSNRQNGSPSGGARPMLGDDKPSKGFATFNLTSSSTALAPPSPSPSSPSFTSSMYMPTMHEEWTYSQDSNRSRLSNHLRSPLGQDWAASHRHRSTSSAAAMPHHLSRASFTSNGQHGRSSSVWSDADAGARRLGAWDSGSYEGSLSGSLRDEDDGDFGDTSRSGEQTAIQSPVHRGRDMRPAAPVDGTGSESRRHSISAAPGAYSNGSQRRAVGFTIPSQMSTASRTTSAGPRPSQVPTPRAGGSSLFSSGGLAFSEDDLVSELSTLHLNLNEVAEKQEAEAREQARLANSRIGQINLRVPSSIAAATGEHASSMPSRLGEQEHALGNGANIATNYGSPWSARPRQTDLAASWDLRTPASSSPQRHNGSDFQPRPGPIGSAIDSESVPIDRSFSGTRGRTPSVSSSLSGRSDSRGPLSPPGHAFRAMDPHAPIQGWSNHLTAPPSASLQHYNDQFEPFPHEAQIRVGPTGQSRFVPMAPPTAPPHLNGVPSHAQMQSLLPLGVPPKIAATNLQPLPDTTLTGLATLGPIPVSGNGPAGARANEGPAYLQEFGKGVPLHSLPPSQQLFLCGFKADRTDIFFRQPNLAGGFSEEEQIGVGDLVVVEGDRGKDIGTVVNCSITAEQVEHFLAHQNELLALAGKADGSLGRPVRAISPKRLFHKATSAELSLLPSKAQDEEKALQLVQTKVIQRGLPMQVIAAEFQWDHRKLTIYYQSSQRVDFRDLVKELFRLYKSRIWLVQI</sequence>
<feature type="region of interest" description="Disordered" evidence="1">
    <location>
        <begin position="1"/>
        <end position="74"/>
    </location>
</feature>
<feature type="compositionally biased region" description="Polar residues" evidence="1">
    <location>
        <begin position="128"/>
        <end position="143"/>
    </location>
</feature>
<dbReference type="InterPro" id="IPR047767">
    <property type="entry name" value="PSP1-like"/>
</dbReference>
<feature type="compositionally biased region" description="Polar residues" evidence="1">
    <location>
        <begin position="13"/>
        <end position="28"/>
    </location>
</feature>
<dbReference type="OrthoDB" id="243127at2759"/>
<dbReference type="EMBL" id="CCYA01000240">
    <property type="protein sequence ID" value="CEH14125.1"/>
    <property type="molecule type" value="Genomic_DNA"/>
</dbReference>
<dbReference type="PANTHER" id="PTHR43830">
    <property type="entry name" value="PROTEIN PSP1"/>
    <property type="match status" value="1"/>
</dbReference>
<dbReference type="GO" id="GO:0005737">
    <property type="term" value="C:cytoplasm"/>
    <property type="evidence" value="ECO:0007669"/>
    <property type="project" value="TreeGrafter"/>
</dbReference>
<protein>
    <submittedName>
        <fullName evidence="3">Uncharacterized protein PSP1 (Suppressor of DNA polymerase alpha mutations in yeast)</fullName>
    </submittedName>
</protein>
<dbReference type="Proteomes" id="UP000054845">
    <property type="component" value="Unassembled WGS sequence"/>
</dbReference>
<evidence type="ECO:0000256" key="1">
    <source>
        <dbReference type="SAM" id="MobiDB-lite"/>
    </source>
</evidence>
<evidence type="ECO:0000259" key="2">
    <source>
        <dbReference type="PROSITE" id="PS51411"/>
    </source>
</evidence>
<feature type="region of interest" description="Disordered" evidence="1">
    <location>
        <begin position="376"/>
        <end position="472"/>
    </location>
</feature>